<dbReference type="AlphaFoldDB" id="A0A419I8V3"/>
<sequence length="204" mass="21729">MVTMSTSDGAPFFPPPAPESDRDGTLSGDFVGERFSDPLSGLVTGGSGGAARAGEFGPLPTARPVQHDPDAVKRMVEAALEEESKKGVRSSISDSAAFERPDRVPLGLLPRQRTWPSRAPQLLKNLPRPKLRQVAEVADDDIEEELAERQVRRRGLPAISMPAMGRPSTSTAGVVLAFVLLIVFGIVAIEMIVSLVSSLGELFG</sequence>
<dbReference type="OrthoDB" id="3616706at2"/>
<keyword evidence="2" id="KW-0472">Membrane</keyword>
<keyword evidence="2" id="KW-1133">Transmembrane helix</keyword>
<name>A0A419I8V3_9PSEU</name>
<dbReference type="EMBL" id="QZFV01000063">
    <property type="protein sequence ID" value="RJQ88534.1"/>
    <property type="molecule type" value="Genomic_DNA"/>
</dbReference>
<feature type="region of interest" description="Disordered" evidence="1">
    <location>
        <begin position="1"/>
        <end position="68"/>
    </location>
</feature>
<evidence type="ECO:0000313" key="4">
    <source>
        <dbReference type="Proteomes" id="UP000285112"/>
    </source>
</evidence>
<keyword evidence="2" id="KW-0812">Transmembrane</keyword>
<comment type="caution">
    <text evidence="3">The sequence shown here is derived from an EMBL/GenBank/DDBJ whole genome shotgun (WGS) entry which is preliminary data.</text>
</comment>
<feature type="transmembrane region" description="Helical" evidence="2">
    <location>
        <begin position="174"/>
        <end position="196"/>
    </location>
</feature>
<proteinExistence type="predicted"/>
<protein>
    <submittedName>
        <fullName evidence="3">Uncharacterized protein</fullName>
    </submittedName>
</protein>
<keyword evidence="4" id="KW-1185">Reference proteome</keyword>
<gene>
    <name evidence="3" type="ORF">D5S19_06110</name>
</gene>
<dbReference type="Proteomes" id="UP000285112">
    <property type="component" value="Unassembled WGS sequence"/>
</dbReference>
<reference evidence="3 4" key="1">
    <citation type="submission" date="2018-09" db="EMBL/GenBank/DDBJ databases">
        <title>YIM PH 21725 draft genome.</title>
        <authorList>
            <person name="Miao C."/>
        </authorList>
    </citation>
    <scope>NUCLEOTIDE SEQUENCE [LARGE SCALE GENOMIC DNA]</scope>
    <source>
        <strain evidence="4">YIM PH21725</strain>
    </source>
</reference>
<evidence type="ECO:0000256" key="2">
    <source>
        <dbReference type="SAM" id="Phobius"/>
    </source>
</evidence>
<organism evidence="3 4">
    <name type="scientific">Amycolatopsis panacis</name>
    <dbReference type="NCBI Taxonomy" id="2340917"/>
    <lineage>
        <taxon>Bacteria</taxon>
        <taxon>Bacillati</taxon>
        <taxon>Actinomycetota</taxon>
        <taxon>Actinomycetes</taxon>
        <taxon>Pseudonocardiales</taxon>
        <taxon>Pseudonocardiaceae</taxon>
        <taxon>Amycolatopsis</taxon>
    </lineage>
</organism>
<accession>A0A419I8V3</accession>
<evidence type="ECO:0000313" key="3">
    <source>
        <dbReference type="EMBL" id="RJQ88534.1"/>
    </source>
</evidence>
<evidence type="ECO:0000256" key="1">
    <source>
        <dbReference type="SAM" id="MobiDB-lite"/>
    </source>
</evidence>